<feature type="compositionally biased region" description="Low complexity" evidence="1">
    <location>
        <begin position="345"/>
        <end position="357"/>
    </location>
</feature>
<feature type="compositionally biased region" description="Polar residues" evidence="1">
    <location>
        <begin position="46"/>
        <end position="63"/>
    </location>
</feature>
<evidence type="ECO:0000313" key="3">
    <source>
        <dbReference type="Proteomes" id="UP000231279"/>
    </source>
</evidence>
<name>A0A2G9GIQ9_9LAMI</name>
<keyword evidence="3" id="KW-1185">Reference proteome</keyword>
<feature type="compositionally biased region" description="Polar residues" evidence="1">
    <location>
        <begin position="244"/>
        <end position="267"/>
    </location>
</feature>
<feature type="compositionally biased region" description="Low complexity" evidence="1">
    <location>
        <begin position="78"/>
        <end position="109"/>
    </location>
</feature>
<dbReference type="AlphaFoldDB" id="A0A2G9GIQ9"/>
<feature type="region of interest" description="Disordered" evidence="1">
    <location>
        <begin position="339"/>
        <end position="358"/>
    </location>
</feature>
<feature type="compositionally biased region" description="Basic and acidic residues" evidence="1">
    <location>
        <begin position="233"/>
        <end position="242"/>
    </location>
</feature>
<proteinExistence type="predicted"/>
<feature type="compositionally biased region" description="Polar residues" evidence="1">
    <location>
        <begin position="110"/>
        <end position="132"/>
    </location>
</feature>
<dbReference type="OrthoDB" id="1931260at2759"/>
<dbReference type="InterPro" id="IPR045882">
    <property type="entry name" value="GPT1/2"/>
</dbReference>
<comment type="caution">
    <text evidence="2">The sequence shown here is derived from an EMBL/GenBank/DDBJ whole genome shotgun (WGS) entry which is preliminary data.</text>
</comment>
<sequence>MSSISKIGETNSLLPKPSKTASSSIPSSTTTAKRDSAGTGCVKSECGSSKLATGKGTQRSKASVLSGARRVLPKPAVSSKSSLLGSLTTSGMQSMRSSTSSDSSSNMSSGTPAKSTLATARRNPGNSANVGTGPSGAIPRTPSRAALKNKPPPSTQTPSRAALKNKPPSSTLSTYLMSTKISSNVSPASSISEWSSASSTSSTIVNQRSNNSRTSLDTNSRKPMNSDIVPLDPKNHSADRTTGRLGNQGPNLTTNNARKSSTQTGTLQAPVKPSGLRMPSPKIGYFDGVKSSGRTPTGQKQSLSGLQTLFPRNGAATCSPKQSSNGKVKGAKVQTARTATSLANTKPSSPKATSPASCLEKSHALVKTSSVSEDSPSLSPAVKCNATGENCLKAEEVQAEDGSKQVHPSTSTIVEENLGDLNVHKNMGIENIKTASVEDSNCPSSENIDQMDILVNQNHLKKNSHPICEAAGKENSPVNYQGEGWTIDSGDPFPLKNFTSSNESIDMSKESTAQVAVVVAVADKTGFLLPSSEQLI</sequence>
<accession>A0A2G9GIQ9</accession>
<feature type="compositionally biased region" description="Low complexity" evidence="1">
    <location>
        <begin position="15"/>
        <end position="31"/>
    </location>
</feature>
<feature type="compositionally biased region" description="Polar residues" evidence="1">
    <location>
        <begin position="1"/>
        <end position="13"/>
    </location>
</feature>
<dbReference type="PANTHER" id="PTHR33737:SF2">
    <property type="entry name" value="OS12G0102700 PROTEIN"/>
    <property type="match status" value="1"/>
</dbReference>
<reference evidence="3" key="1">
    <citation type="journal article" date="2018" name="Gigascience">
        <title>Genome assembly of the Pink Ipe (Handroanthus impetiginosus, Bignoniaceae), a highly valued, ecologically keystone Neotropical timber forest tree.</title>
        <authorList>
            <person name="Silva-Junior O.B."/>
            <person name="Grattapaglia D."/>
            <person name="Novaes E."/>
            <person name="Collevatti R.G."/>
        </authorList>
    </citation>
    <scope>NUCLEOTIDE SEQUENCE [LARGE SCALE GENOMIC DNA]</scope>
    <source>
        <strain evidence="3">cv. UFG-1</strain>
    </source>
</reference>
<feature type="compositionally biased region" description="Polar residues" evidence="1">
    <location>
        <begin position="167"/>
        <end position="181"/>
    </location>
</feature>
<feature type="compositionally biased region" description="Polar residues" evidence="1">
    <location>
        <begin position="205"/>
        <end position="223"/>
    </location>
</feature>
<organism evidence="2 3">
    <name type="scientific">Handroanthus impetiginosus</name>
    <dbReference type="NCBI Taxonomy" id="429701"/>
    <lineage>
        <taxon>Eukaryota</taxon>
        <taxon>Viridiplantae</taxon>
        <taxon>Streptophyta</taxon>
        <taxon>Embryophyta</taxon>
        <taxon>Tracheophyta</taxon>
        <taxon>Spermatophyta</taxon>
        <taxon>Magnoliopsida</taxon>
        <taxon>eudicotyledons</taxon>
        <taxon>Gunneridae</taxon>
        <taxon>Pentapetalae</taxon>
        <taxon>asterids</taxon>
        <taxon>lamiids</taxon>
        <taxon>Lamiales</taxon>
        <taxon>Bignoniaceae</taxon>
        <taxon>Crescentiina</taxon>
        <taxon>Tabebuia alliance</taxon>
        <taxon>Handroanthus</taxon>
    </lineage>
</organism>
<protein>
    <submittedName>
        <fullName evidence="2">Uncharacterized protein</fullName>
    </submittedName>
</protein>
<dbReference type="Proteomes" id="UP000231279">
    <property type="component" value="Unassembled WGS sequence"/>
</dbReference>
<feature type="region of interest" description="Disordered" evidence="1">
    <location>
        <begin position="313"/>
        <end position="332"/>
    </location>
</feature>
<gene>
    <name evidence="2" type="ORF">CDL12_22378</name>
</gene>
<feature type="compositionally biased region" description="Low complexity" evidence="1">
    <location>
        <begin position="182"/>
        <end position="204"/>
    </location>
</feature>
<evidence type="ECO:0000256" key="1">
    <source>
        <dbReference type="SAM" id="MobiDB-lite"/>
    </source>
</evidence>
<dbReference type="EMBL" id="NKXS01004900">
    <property type="protein sequence ID" value="PIN05082.1"/>
    <property type="molecule type" value="Genomic_DNA"/>
</dbReference>
<dbReference type="GO" id="GO:0008017">
    <property type="term" value="F:microtubule binding"/>
    <property type="evidence" value="ECO:0007669"/>
    <property type="project" value="InterPro"/>
</dbReference>
<feature type="region of interest" description="Disordered" evidence="1">
    <location>
        <begin position="1"/>
        <end position="280"/>
    </location>
</feature>
<evidence type="ECO:0000313" key="2">
    <source>
        <dbReference type="EMBL" id="PIN05082.1"/>
    </source>
</evidence>
<dbReference type="PANTHER" id="PTHR33737">
    <property type="entry name" value="OS05G0121800 PROTEIN"/>
    <property type="match status" value="1"/>
</dbReference>